<organism evidence="3 4">
    <name type="scientific">Roseibium aestuarii</name>
    <dbReference type="NCBI Taxonomy" id="2600299"/>
    <lineage>
        <taxon>Bacteria</taxon>
        <taxon>Pseudomonadati</taxon>
        <taxon>Pseudomonadota</taxon>
        <taxon>Alphaproteobacteria</taxon>
        <taxon>Hyphomicrobiales</taxon>
        <taxon>Stappiaceae</taxon>
        <taxon>Roseibium</taxon>
    </lineage>
</organism>
<dbReference type="RefSeq" id="WP_149894279.1">
    <property type="nucleotide sequence ID" value="NZ_JBHUFA010000001.1"/>
</dbReference>
<protein>
    <submittedName>
        <fullName evidence="3">DUF2147 domain-containing protein</fullName>
    </submittedName>
</protein>
<reference evidence="4" key="1">
    <citation type="journal article" date="2019" name="Int. J. Syst. Evol. Microbiol.">
        <title>The Global Catalogue of Microorganisms (GCM) 10K type strain sequencing project: providing services to taxonomists for standard genome sequencing and annotation.</title>
        <authorList>
            <consortium name="The Broad Institute Genomics Platform"/>
            <consortium name="The Broad Institute Genome Sequencing Center for Infectious Disease"/>
            <person name="Wu L."/>
            <person name="Ma J."/>
        </authorList>
    </citation>
    <scope>NUCLEOTIDE SEQUENCE [LARGE SCALE GENOMIC DNA]</scope>
    <source>
        <strain evidence="4">JCM 3369</strain>
    </source>
</reference>
<dbReference type="Gene3D" id="2.40.128.520">
    <property type="match status" value="1"/>
</dbReference>
<feature type="signal peptide" evidence="1">
    <location>
        <begin position="1"/>
        <end position="27"/>
    </location>
</feature>
<feature type="domain" description="DUF2147" evidence="2">
    <location>
        <begin position="32"/>
        <end position="139"/>
    </location>
</feature>
<evidence type="ECO:0000259" key="2">
    <source>
        <dbReference type="Pfam" id="PF09917"/>
    </source>
</evidence>
<dbReference type="Pfam" id="PF09917">
    <property type="entry name" value="DUF2147"/>
    <property type="match status" value="1"/>
</dbReference>
<keyword evidence="1" id="KW-0732">Signal</keyword>
<gene>
    <name evidence="3" type="ORF">ACFSC7_00115</name>
</gene>
<comment type="caution">
    <text evidence="3">The sequence shown here is derived from an EMBL/GenBank/DDBJ whole genome shotgun (WGS) entry which is preliminary data.</text>
</comment>
<name>A0ABW4JPA8_9HYPH</name>
<evidence type="ECO:0000313" key="3">
    <source>
        <dbReference type="EMBL" id="MFD1693909.1"/>
    </source>
</evidence>
<evidence type="ECO:0000256" key="1">
    <source>
        <dbReference type="SAM" id="SignalP"/>
    </source>
</evidence>
<sequence>MSVKLLRAAGAALALSALVLGAGSAQAADPTGEWVRPSGSSKIRIAPCGPALCGNLIWVKEARNDVNNPDPAKRGNPLVGLQIVSGMKASGKDSWKGKVYNAEDGKTYTGVMAMPSDDKLKLEGCVLGGLICKGETWKRVK</sequence>
<evidence type="ECO:0000313" key="4">
    <source>
        <dbReference type="Proteomes" id="UP001597327"/>
    </source>
</evidence>
<proteinExistence type="predicted"/>
<feature type="chain" id="PRO_5047344503" evidence="1">
    <location>
        <begin position="28"/>
        <end position="141"/>
    </location>
</feature>
<accession>A0ABW4JPA8</accession>
<keyword evidence="4" id="KW-1185">Reference proteome</keyword>
<dbReference type="PANTHER" id="PTHR36919">
    <property type="entry name" value="BLR1215 PROTEIN"/>
    <property type="match status" value="1"/>
</dbReference>
<dbReference type="InterPro" id="IPR019223">
    <property type="entry name" value="DUF2147"/>
</dbReference>
<dbReference type="Proteomes" id="UP001597327">
    <property type="component" value="Unassembled WGS sequence"/>
</dbReference>
<dbReference type="PANTHER" id="PTHR36919:SF2">
    <property type="entry name" value="BLL6627 PROTEIN"/>
    <property type="match status" value="1"/>
</dbReference>
<dbReference type="EMBL" id="JBHUFA010000001">
    <property type="protein sequence ID" value="MFD1693909.1"/>
    <property type="molecule type" value="Genomic_DNA"/>
</dbReference>